<evidence type="ECO:0000313" key="1">
    <source>
        <dbReference type="EMBL" id="KAL3502504.1"/>
    </source>
</evidence>
<dbReference type="AlphaFoldDB" id="A0ABD2Y954"/>
<organism evidence="1 2">
    <name type="scientific">Cinchona calisaya</name>
    <dbReference type="NCBI Taxonomy" id="153742"/>
    <lineage>
        <taxon>Eukaryota</taxon>
        <taxon>Viridiplantae</taxon>
        <taxon>Streptophyta</taxon>
        <taxon>Embryophyta</taxon>
        <taxon>Tracheophyta</taxon>
        <taxon>Spermatophyta</taxon>
        <taxon>Magnoliopsida</taxon>
        <taxon>eudicotyledons</taxon>
        <taxon>Gunneridae</taxon>
        <taxon>Pentapetalae</taxon>
        <taxon>asterids</taxon>
        <taxon>lamiids</taxon>
        <taxon>Gentianales</taxon>
        <taxon>Rubiaceae</taxon>
        <taxon>Cinchonoideae</taxon>
        <taxon>Cinchoneae</taxon>
        <taxon>Cinchona</taxon>
    </lineage>
</organism>
<dbReference type="EMBL" id="JBJUIK010000015">
    <property type="protein sequence ID" value="KAL3502504.1"/>
    <property type="molecule type" value="Genomic_DNA"/>
</dbReference>
<keyword evidence="2" id="KW-1185">Reference proteome</keyword>
<sequence length="73" mass="7982">MLDLQYSPPSTTMAADGFLKKQITIRPSSGTVDITLADSDGNFLNLGSPDNCFIWDSTSSTSRSRVKDEEHTL</sequence>
<name>A0ABD2Y954_9GENT</name>
<proteinExistence type="predicted"/>
<gene>
    <name evidence="1" type="ORF">ACH5RR_036953</name>
</gene>
<comment type="caution">
    <text evidence="1">The sequence shown here is derived from an EMBL/GenBank/DDBJ whole genome shotgun (WGS) entry which is preliminary data.</text>
</comment>
<reference evidence="1 2" key="1">
    <citation type="submission" date="2024-11" db="EMBL/GenBank/DDBJ databases">
        <title>A near-complete genome assembly of Cinchona calisaya.</title>
        <authorList>
            <person name="Lian D.C."/>
            <person name="Zhao X.W."/>
            <person name="Wei L."/>
        </authorList>
    </citation>
    <scope>NUCLEOTIDE SEQUENCE [LARGE SCALE GENOMIC DNA]</scope>
    <source>
        <tissue evidence="1">Nenye</tissue>
    </source>
</reference>
<accession>A0ABD2Y954</accession>
<evidence type="ECO:0000313" key="2">
    <source>
        <dbReference type="Proteomes" id="UP001630127"/>
    </source>
</evidence>
<dbReference type="Proteomes" id="UP001630127">
    <property type="component" value="Unassembled WGS sequence"/>
</dbReference>
<protein>
    <submittedName>
        <fullName evidence="1">Uncharacterized protein</fullName>
    </submittedName>
</protein>